<feature type="transmembrane region" description="Helical" evidence="2">
    <location>
        <begin position="49"/>
        <end position="67"/>
    </location>
</feature>
<evidence type="ECO:0000256" key="2">
    <source>
        <dbReference type="SAM" id="Phobius"/>
    </source>
</evidence>
<keyword evidence="2" id="KW-0472">Membrane</keyword>
<sequence>MRNTRRQFSPAMLLRRAAHIRPPRSPPLTMGSEEKPRLAQRSLGVTNRIWLIVGLIIVVLTLTHFILPSTSSQTAPVQKILKSKNYLNASQNDPNPFPFCPLYGPGDDIGNKYGALALSQSRMHLGSGARIQRVLQRALSGQPVTISVIGGSISACHGAGDDPISPKCYPTIFFNWWNSIFPHPATELTNGAVRRTNSHYFGYCHSQHIPDVTDLVIIELDTEDTPDRDSMEHFEVLVRSILLRPDQPAVVLLGHFSPQVQVQYGFAGPDHWHDVVAQYYDVPHISTKPALYPSYLASPSSISKFYADAVLASPAGHQVLADVLSAYIQSQVCAAWDIAMGLAFDSSSADGVFDAAVGAEGGVGSPNANGNGGGLFGGLGQRKGVPEPENPNKKAGEEVDPSDPDARTKPSLPLGNAALRVPQLRIISPPPGEGSRPFEEISPFCVSANDLVNPLPPSLFFGSGWFVHHPSTGDANIAYAASHYYYSTLPTSKIRIPLQVGAGDIGIYYVREKAGKQGFDEGSAVECWVDDNYAGAKTLENAGESDGLVLEMIDHYVSRGSHFVECQLLGEEGEGVPPFKIVGVFST</sequence>
<feature type="compositionally biased region" description="Basic and acidic residues" evidence="1">
    <location>
        <begin position="384"/>
        <end position="397"/>
    </location>
</feature>
<dbReference type="Proteomes" id="UP000623687">
    <property type="component" value="Unassembled WGS sequence"/>
</dbReference>
<gene>
    <name evidence="3" type="primary">CAP64</name>
    <name evidence="3" type="ORF">PC9H_000160</name>
</gene>
<keyword evidence="2" id="KW-1133">Transmembrane helix</keyword>
<evidence type="ECO:0000256" key="1">
    <source>
        <dbReference type="SAM" id="MobiDB-lite"/>
    </source>
</evidence>
<protein>
    <submittedName>
        <fullName evidence="3">Cap64p</fullName>
    </submittedName>
</protein>
<dbReference type="RefSeq" id="XP_036635668.1">
    <property type="nucleotide sequence ID" value="XM_036769823.1"/>
</dbReference>
<keyword evidence="2" id="KW-0812">Transmembrane</keyword>
<feature type="compositionally biased region" description="Gly residues" evidence="1">
    <location>
        <begin position="364"/>
        <end position="381"/>
    </location>
</feature>
<dbReference type="SUPFAM" id="SSF52266">
    <property type="entry name" value="SGNH hydrolase"/>
    <property type="match status" value="1"/>
</dbReference>
<proteinExistence type="predicted"/>
<evidence type="ECO:0000313" key="4">
    <source>
        <dbReference type="Proteomes" id="UP000623687"/>
    </source>
</evidence>
<accession>A0A8H7A310</accession>
<dbReference type="AlphaFoldDB" id="A0A8H7A310"/>
<dbReference type="VEuPathDB" id="FungiDB:PC9H_000160"/>
<keyword evidence="4" id="KW-1185">Reference proteome</keyword>
<name>A0A8H7A310_PLEOS</name>
<dbReference type="EMBL" id="JACETU010000001">
    <property type="protein sequence ID" value="KAF7439824.1"/>
    <property type="molecule type" value="Genomic_DNA"/>
</dbReference>
<dbReference type="OrthoDB" id="544608at2759"/>
<reference evidence="3" key="1">
    <citation type="submission" date="2019-07" db="EMBL/GenBank/DDBJ databases">
        <authorList>
            <person name="Palmer J.M."/>
        </authorList>
    </citation>
    <scope>NUCLEOTIDE SEQUENCE</scope>
    <source>
        <strain evidence="3">PC9</strain>
    </source>
</reference>
<dbReference type="GeneID" id="59370001"/>
<evidence type="ECO:0000313" key="3">
    <source>
        <dbReference type="EMBL" id="KAF7439824.1"/>
    </source>
</evidence>
<dbReference type="PANTHER" id="PTHR34407:SF1">
    <property type="entry name" value="SGNH HYDROLASE-TYPE ESTERASE DOMAIN-CONTAINING PROTEIN"/>
    <property type="match status" value="1"/>
</dbReference>
<comment type="caution">
    <text evidence="3">The sequence shown here is derived from an EMBL/GenBank/DDBJ whole genome shotgun (WGS) entry which is preliminary data.</text>
</comment>
<feature type="region of interest" description="Disordered" evidence="1">
    <location>
        <begin position="364"/>
        <end position="414"/>
    </location>
</feature>
<dbReference type="PANTHER" id="PTHR34407">
    <property type="entry name" value="EXPRESSED PROTEIN"/>
    <property type="match status" value="1"/>
</dbReference>
<organism evidence="3 4">
    <name type="scientific">Pleurotus ostreatus</name>
    <name type="common">Oyster mushroom</name>
    <name type="synonym">White-rot fungus</name>
    <dbReference type="NCBI Taxonomy" id="5322"/>
    <lineage>
        <taxon>Eukaryota</taxon>
        <taxon>Fungi</taxon>
        <taxon>Dikarya</taxon>
        <taxon>Basidiomycota</taxon>
        <taxon>Agaricomycotina</taxon>
        <taxon>Agaricomycetes</taxon>
        <taxon>Agaricomycetidae</taxon>
        <taxon>Agaricales</taxon>
        <taxon>Pleurotineae</taxon>
        <taxon>Pleurotaceae</taxon>
        <taxon>Pleurotus</taxon>
    </lineage>
</organism>
<dbReference type="CDD" id="cd00229">
    <property type="entry name" value="SGNH_hydrolase"/>
    <property type="match status" value="1"/>
</dbReference>